<dbReference type="SUPFAM" id="SSF48576">
    <property type="entry name" value="Terpenoid synthases"/>
    <property type="match status" value="1"/>
</dbReference>
<evidence type="ECO:0000313" key="4">
    <source>
        <dbReference type="EMBL" id="KRH55947.1"/>
    </source>
</evidence>
<reference evidence="5" key="2">
    <citation type="submission" date="2018-02" db="UniProtKB">
        <authorList>
            <consortium name="EnsemblPlants"/>
        </authorList>
    </citation>
    <scope>IDENTIFICATION</scope>
    <source>
        <strain evidence="5">Williams 82</strain>
    </source>
</reference>
<evidence type="ECO:0000256" key="1">
    <source>
        <dbReference type="ARBA" id="ARBA00001946"/>
    </source>
</evidence>
<dbReference type="GO" id="GO:0046246">
    <property type="term" value="P:terpene biosynthetic process"/>
    <property type="evidence" value="ECO:0000318"/>
    <property type="project" value="GO_Central"/>
</dbReference>
<protein>
    <recommendedName>
        <fullName evidence="3">Terpene synthase metal-binding domain-containing protein</fullName>
    </recommendedName>
</protein>
<dbReference type="Proteomes" id="UP000008827">
    <property type="component" value="Chromosome 6"/>
</dbReference>
<dbReference type="PANTHER" id="PTHR31225:SF94">
    <property type="entry name" value="ALPHA-FARNESENE SYNTHASE"/>
    <property type="match status" value="1"/>
</dbReference>
<dbReference type="GO" id="GO:0010333">
    <property type="term" value="F:terpene synthase activity"/>
    <property type="evidence" value="ECO:0000318"/>
    <property type="project" value="GO_Central"/>
</dbReference>
<dbReference type="GO" id="GO:0000287">
    <property type="term" value="F:magnesium ion binding"/>
    <property type="evidence" value="ECO:0007669"/>
    <property type="project" value="InterPro"/>
</dbReference>
<dbReference type="EMBL" id="CM000839">
    <property type="protein sequence ID" value="KRH55947.1"/>
    <property type="molecule type" value="Genomic_DNA"/>
</dbReference>
<reference evidence="4" key="3">
    <citation type="submission" date="2018-07" db="EMBL/GenBank/DDBJ databases">
        <title>WGS assembly of Glycine max.</title>
        <authorList>
            <person name="Schmutz J."/>
            <person name="Cannon S."/>
            <person name="Schlueter J."/>
            <person name="Ma J."/>
            <person name="Mitros T."/>
            <person name="Nelson W."/>
            <person name="Hyten D."/>
            <person name="Song Q."/>
            <person name="Thelen J."/>
            <person name="Cheng J."/>
            <person name="Xu D."/>
            <person name="Hellsten U."/>
            <person name="May G."/>
            <person name="Yu Y."/>
            <person name="Sakurai T."/>
            <person name="Umezawa T."/>
            <person name="Bhattacharyya M."/>
            <person name="Sandhu D."/>
            <person name="Valliyodan B."/>
            <person name="Lindquist E."/>
            <person name="Peto M."/>
            <person name="Grant D."/>
            <person name="Shu S."/>
            <person name="Goodstein D."/>
            <person name="Barry K."/>
            <person name="Futrell-Griggs M."/>
            <person name="Abernathy B."/>
            <person name="Du J."/>
            <person name="Tian Z."/>
            <person name="Zhu L."/>
            <person name="Gill N."/>
            <person name="Joshi T."/>
            <person name="Libault M."/>
            <person name="Sethuraman A."/>
            <person name="Zhang X."/>
            <person name="Shinozaki K."/>
            <person name="Nguyen H."/>
            <person name="Wing R."/>
            <person name="Cregan P."/>
            <person name="Specht J."/>
            <person name="Grimwood J."/>
            <person name="Rokhsar D."/>
            <person name="Stacey G."/>
            <person name="Shoemaker R."/>
            <person name="Jackson S."/>
        </authorList>
    </citation>
    <scope>NUCLEOTIDE SEQUENCE</scope>
    <source>
        <tissue evidence="4">Callus</tissue>
    </source>
</reference>
<organism evidence="4">
    <name type="scientific">Glycine max</name>
    <name type="common">Soybean</name>
    <name type="synonym">Glycine hispida</name>
    <dbReference type="NCBI Taxonomy" id="3847"/>
    <lineage>
        <taxon>Eukaryota</taxon>
        <taxon>Viridiplantae</taxon>
        <taxon>Streptophyta</taxon>
        <taxon>Embryophyta</taxon>
        <taxon>Tracheophyta</taxon>
        <taxon>Spermatophyta</taxon>
        <taxon>Magnoliopsida</taxon>
        <taxon>eudicotyledons</taxon>
        <taxon>Gunneridae</taxon>
        <taxon>Pentapetalae</taxon>
        <taxon>rosids</taxon>
        <taxon>fabids</taxon>
        <taxon>Fabales</taxon>
        <taxon>Fabaceae</taxon>
        <taxon>Papilionoideae</taxon>
        <taxon>50 kb inversion clade</taxon>
        <taxon>NPAAA clade</taxon>
        <taxon>indigoferoid/millettioid clade</taxon>
        <taxon>Phaseoleae</taxon>
        <taxon>Glycine</taxon>
        <taxon>Glycine subgen. Soja</taxon>
    </lineage>
</organism>
<proteinExistence type="predicted"/>
<dbReference type="AlphaFoldDB" id="A0A0R0JUM5"/>
<dbReference type="PANTHER" id="PTHR31225">
    <property type="entry name" value="OS04G0344100 PROTEIN-RELATED"/>
    <property type="match status" value="1"/>
</dbReference>
<name>A0A0R0JUM5_SOYBN</name>
<comment type="cofactor">
    <cofactor evidence="1">
        <name>Mg(2+)</name>
        <dbReference type="ChEBI" id="CHEBI:18420"/>
    </cofactor>
</comment>
<dbReference type="Gramene" id="KRH55947">
    <property type="protein sequence ID" value="KRH55947"/>
    <property type="gene ID" value="GLYMA_06G291800"/>
</dbReference>
<sequence>MRKDSYAGKAKDVMELLEASHLVLEGENILNEAKTWNGPCLGASFPWESTIWFEVKWHIKQYKIEKYMDPILLELDTLNFNMIQAKLQMENLGIKEDLSLARNRLVESFLCAAGVAFEPNYTSGRKWLTKVIIFVLVIDDVYDIYASFEELKPFTMTFERWDEKDLEELPEYIRICVHALKDVRNEIAYEILFLRMLSEMKLPYLKKVNQVTDMEDFLPTYEDLVYNVSLLIQLCNDLGTTVAERERGDTASSILCYMNEMNVSEEKARKKIQDMINKAWKKINGHCSTQVASMKPFLNQAINAARMAHTLYQNEDAWFWYPG</sequence>
<dbReference type="EnsemblPlants" id="KRH55947">
    <property type="protein sequence ID" value="KRH55947"/>
    <property type="gene ID" value="GLYMA_06G291800"/>
</dbReference>
<dbReference type="InterPro" id="IPR036965">
    <property type="entry name" value="Terpene_synth_N_sf"/>
</dbReference>
<evidence type="ECO:0000256" key="2">
    <source>
        <dbReference type="ARBA" id="ARBA00022723"/>
    </source>
</evidence>
<dbReference type="SMR" id="A0A0R0JUM5"/>
<evidence type="ECO:0000313" key="5">
    <source>
        <dbReference type="EnsemblPlants" id="KRH55947"/>
    </source>
</evidence>
<evidence type="ECO:0000313" key="6">
    <source>
        <dbReference type="Proteomes" id="UP000008827"/>
    </source>
</evidence>
<dbReference type="InterPro" id="IPR008930">
    <property type="entry name" value="Terpenoid_cyclase/PrenylTrfase"/>
</dbReference>
<feature type="domain" description="Terpene synthase metal-binding" evidence="3">
    <location>
        <begin position="211"/>
        <end position="282"/>
    </location>
</feature>
<gene>
    <name evidence="4" type="ORF">GLYMA_06G291800</name>
</gene>
<dbReference type="Gene3D" id="1.50.10.130">
    <property type="entry name" value="Terpene synthase, N-terminal domain"/>
    <property type="match status" value="1"/>
</dbReference>
<dbReference type="Pfam" id="PF03936">
    <property type="entry name" value="Terpene_synth_C"/>
    <property type="match status" value="2"/>
</dbReference>
<keyword evidence="6" id="KW-1185">Reference proteome</keyword>
<keyword evidence="2" id="KW-0479">Metal-binding</keyword>
<accession>A0A0R0JUM5</accession>
<dbReference type="InParanoid" id="A0A0R0JUM5"/>
<dbReference type="SUPFAM" id="SSF48239">
    <property type="entry name" value="Terpenoid cyclases/Protein prenyltransferases"/>
    <property type="match status" value="1"/>
</dbReference>
<dbReference type="GO" id="GO:0016114">
    <property type="term" value="P:terpenoid biosynthetic process"/>
    <property type="evidence" value="ECO:0007669"/>
    <property type="project" value="InterPro"/>
</dbReference>
<dbReference type="InterPro" id="IPR005630">
    <property type="entry name" value="Terpene_synthase_metal-bd"/>
</dbReference>
<reference evidence="4 5" key="1">
    <citation type="journal article" date="2010" name="Nature">
        <title>Genome sequence of the palaeopolyploid soybean.</title>
        <authorList>
            <person name="Schmutz J."/>
            <person name="Cannon S.B."/>
            <person name="Schlueter J."/>
            <person name="Ma J."/>
            <person name="Mitros T."/>
            <person name="Nelson W."/>
            <person name="Hyten D.L."/>
            <person name="Song Q."/>
            <person name="Thelen J.J."/>
            <person name="Cheng J."/>
            <person name="Xu D."/>
            <person name="Hellsten U."/>
            <person name="May G.D."/>
            <person name="Yu Y."/>
            <person name="Sakurai T."/>
            <person name="Umezawa T."/>
            <person name="Bhattacharyya M.K."/>
            <person name="Sandhu D."/>
            <person name="Valliyodan B."/>
            <person name="Lindquist E."/>
            <person name="Peto M."/>
            <person name="Grant D."/>
            <person name="Shu S."/>
            <person name="Goodstein D."/>
            <person name="Barry K."/>
            <person name="Futrell-Griggs M."/>
            <person name="Abernathy B."/>
            <person name="Du J."/>
            <person name="Tian Z."/>
            <person name="Zhu L."/>
            <person name="Gill N."/>
            <person name="Joshi T."/>
            <person name="Libault M."/>
            <person name="Sethuraman A."/>
            <person name="Zhang X.-C."/>
            <person name="Shinozaki K."/>
            <person name="Nguyen H.T."/>
            <person name="Wing R.A."/>
            <person name="Cregan P."/>
            <person name="Specht J."/>
            <person name="Grimwood J."/>
            <person name="Rokhsar D."/>
            <person name="Stacey G."/>
            <person name="Shoemaker R.C."/>
            <person name="Jackson S.A."/>
        </authorList>
    </citation>
    <scope>NUCLEOTIDE SEQUENCE</scope>
    <source>
        <strain evidence="5">cv. Williams 82</strain>
        <tissue evidence="4">Callus</tissue>
    </source>
</reference>
<evidence type="ECO:0000259" key="3">
    <source>
        <dbReference type="Pfam" id="PF03936"/>
    </source>
</evidence>
<dbReference type="InterPro" id="IPR008949">
    <property type="entry name" value="Isoprenoid_synthase_dom_sf"/>
</dbReference>
<dbReference type="OMA" id="PEYIRIC"/>
<dbReference type="InterPro" id="IPR050148">
    <property type="entry name" value="Terpene_synthase-like"/>
</dbReference>
<feature type="domain" description="Terpene synthase metal-binding" evidence="3">
    <location>
        <begin position="91"/>
        <end position="192"/>
    </location>
</feature>
<dbReference type="Gene3D" id="1.10.600.10">
    <property type="entry name" value="Farnesyl Diphosphate Synthase"/>
    <property type="match status" value="2"/>
</dbReference>